<feature type="region of interest" description="Disordered" evidence="1">
    <location>
        <begin position="321"/>
        <end position="356"/>
    </location>
</feature>
<dbReference type="AlphaFoldDB" id="A0A9K3KTJ6"/>
<gene>
    <name evidence="2" type="ORF">IV203_012099</name>
</gene>
<feature type="region of interest" description="Disordered" evidence="1">
    <location>
        <begin position="24"/>
        <end position="73"/>
    </location>
</feature>
<feature type="compositionally biased region" description="Polar residues" evidence="1">
    <location>
        <begin position="410"/>
        <end position="438"/>
    </location>
</feature>
<organism evidence="2 3">
    <name type="scientific">Nitzschia inconspicua</name>
    <dbReference type="NCBI Taxonomy" id="303405"/>
    <lineage>
        <taxon>Eukaryota</taxon>
        <taxon>Sar</taxon>
        <taxon>Stramenopiles</taxon>
        <taxon>Ochrophyta</taxon>
        <taxon>Bacillariophyta</taxon>
        <taxon>Bacillariophyceae</taxon>
        <taxon>Bacillariophycidae</taxon>
        <taxon>Bacillariales</taxon>
        <taxon>Bacillariaceae</taxon>
        <taxon>Nitzschia</taxon>
    </lineage>
</organism>
<feature type="compositionally biased region" description="Basic residues" evidence="1">
    <location>
        <begin position="450"/>
        <end position="459"/>
    </location>
</feature>
<feature type="compositionally biased region" description="Polar residues" evidence="1">
    <location>
        <begin position="321"/>
        <end position="339"/>
    </location>
</feature>
<proteinExistence type="predicted"/>
<feature type="compositionally biased region" description="Low complexity" evidence="1">
    <location>
        <begin position="524"/>
        <end position="540"/>
    </location>
</feature>
<comment type="caution">
    <text evidence="2">The sequence shown here is derived from an EMBL/GenBank/DDBJ whole genome shotgun (WGS) entry which is preliminary data.</text>
</comment>
<feature type="region of interest" description="Disordered" evidence="1">
    <location>
        <begin position="513"/>
        <end position="570"/>
    </location>
</feature>
<name>A0A9K3KTJ6_9STRA</name>
<evidence type="ECO:0000313" key="2">
    <source>
        <dbReference type="EMBL" id="KAG7349502.1"/>
    </source>
</evidence>
<dbReference type="EMBL" id="JAGRRH010000019">
    <property type="protein sequence ID" value="KAG7349502.1"/>
    <property type="molecule type" value="Genomic_DNA"/>
</dbReference>
<feature type="compositionally biased region" description="Low complexity" evidence="1">
    <location>
        <begin position="476"/>
        <end position="488"/>
    </location>
</feature>
<dbReference type="OrthoDB" id="49595at2759"/>
<reference evidence="2" key="1">
    <citation type="journal article" date="2021" name="Sci. Rep.">
        <title>Diploid genomic architecture of Nitzschia inconspicua, an elite biomass production diatom.</title>
        <authorList>
            <person name="Oliver A."/>
            <person name="Podell S."/>
            <person name="Pinowska A."/>
            <person name="Traller J.C."/>
            <person name="Smith S.R."/>
            <person name="McClure R."/>
            <person name="Beliaev A."/>
            <person name="Bohutskyi P."/>
            <person name="Hill E.A."/>
            <person name="Rabines A."/>
            <person name="Zheng H."/>
            <person name="Allen L.Z."/>
            <person name="Kuo A."/>
            <person name="Grigoriev I.V."/>
            <person name="Allen A.E."/>
            <person name="Hazlebeck D."/>
            <person name="Allen E.E."/>
        </authorList>
    </citation>
    <scope>NUCLEOTIDE SEQUENCE</scope>
    <source>
        <strain evidence="2">Hildebrandi</strain>
    </source>
</reference>
<keyword evidence="3" id="KW-1185">Reference proteome</keyword>
<accession>A0A9K3KTJ6</accession>
<feature type="region of interest" description="Disordered" evidence="1">
    <location>
        <begin position="410"/>
        <end position="496"/>
    </location>
</feature>
<sequence>MGKKPKHRVRHVPPGPCGIWFQAVQAKKKQRRSSSSNDGSIGNYYHGQQHGQFQEQHRPPPPPFTAATGEGSQKEAYELTQQHAYSQDGKSLEKSDQLEDSLSAWQAMQTETNVTTPYNPTPWATTIVDPEERYQIVRNNIPDHYVTLWEILRGDVDMKMAPQQRLRVLVHAVEMSNHHNIWTVDLRDDTGASIKAWMEPRFIQDQLRNSMMDDNEMSMIRPGLVWMLKDVSLMIVHSSSLTGSSNTMSQERLQRMLLISGQNIEKIWYPIGKSEENDFENHQHQQPNGRINNAGCLSNVIDSSYPPEDTVILHQQQVNDDAIGNNHTNRGTIEANPNKSPERYSQQKQQRTQQDVPANTIDISSHTNQHASQTLTMDTAIIYESQQPESQVGDLSQSIKTTAHYTGASLNTQETLVRQKVHTTTSQKESSTQPSQQRPVEIGRSSKPSRTPKKRQRENHHRESTPVPNKTPPRCPASRSTPTRSPNRSPRKVFSSVGLWDTPNEFLLEMIEEDQQRQGRSSEEVSVQSDGDSESSSQSGTSFERGKLFDPSSWTTGVGMDALDEYSAIE</sequence>
<evidence type="ECO:0000313" key="3">
    <source>
        <dbReference type="Proteomes" id="UP000693970"/>
    </source>
</evidence>
<protein>
    <submittedName>
        <fullName evidence="2">Uncharacterized protein</fullName>
    </submittedName>
</protein>
<evidence type="ECO:0000256" key="1">
    <source>
        <dbReference type="SAM" id="MobiDB-lite"/>
    </source>
</evidence>
<feature type="compositionally biased region" description="Basic and acidic residues" evidence="1">
    <location>
        <begin position="514"/>
        <end position="523"/>
    </location>
</feature>
<dbReference type="Proteomes" id="UP000693970">
    <property type="component" value="Unassembled WGS sequence"/>
</dbReference>
<reference evidence="2" key="2">
    <citation type="submission" date="2021-04" db="EMBL/GenBank/DDBJ databases">
        <authorList>
            <person name="Podell S."/>
        </authorList>
    </citation>
    <scope>NUCLEOTIDE SEQUENCE</scope>
    <source>
        <strain evidence="2">Hildebrandi</strain>
    </source>
</reference>